<dbReference type="Pfam" id="PF10604">
    <property type="entry name" value="Polyketide_cyc2"/>
    <property type="match status" value="1"/>
</dbReference>
<dbReference type="AlphaFoldDB" id="A0AAE4V3C3"/>
<dbReference type="Gene3D" id="3.30.530.20">
    <property type="match status" value="1"/>
</dbReference>
<dbReference type="RefSeq" id="WP_317746760.1">
    <property type="nucleotide sequence ID" value="NZ_JAWLUP010000068.1"/>
</dbReference>
<dbReference type="PANTHER" id="PTHR39332">
    <property type="entry name" value="BLL4707 PROTEIN"/>
    <property type="match status" value="1"/>
</dbReference>
<dbReference type="InterPro" id="IPR019587">
    <property type="entry name" value="Polyketide_cyclase/dehydratase"/>
</dbReference>
<reference evidence="1" key="1">
    <citation type="submission" date="2023-10" db="EMBL/GenBank/DDBJ databases">
        <title>Development of a sustainable strategy for remediation of hydrocarbon-contaminated territories based on the waste exchange concept.</title>
        <authorList>
            <person name="Krivoruchko A."/>
        </authorList>
    </citation>
    <scope>NUCLEOTIDE SEQUENCE</scope>
    <source>
        <strain evidence="1">IEGM 68</strain>
    </source>
</reference>
<dbReference type="Proteomes" id="UP001185863">
    <property type="component" value="Unassembled WGS sequence"/>
</dbReference>
<dbReference type="CDD" id="cd07821">
    <property type="entry name" value="PYR_PYL_RCAR_like"/>
    <property type="match status" value="1"/>
</dbReference>
<dbReference type="SUPFAM" id="SSF55961">
    <property type="entry name" value="Bet v1-like"/>
    <property type="match status" value="1"/>
</dbReference>
<name>A0AAE4V3C3_9NOCA</name>
<proteinExistence type="predicted"/>
<evidence type="ECO:0000313" key="2">
    <source>
        <dbReference type="Proteomes" id="UP001185863"/>
    </source>
</evidence>
<sequence>MSVKMTINESKRYSVSAEQIWKLCGAPGEIENWLPAVEKSWMEGDVRYAELAGGAGQARERVTEHDDAGHYYVYDYLDGPLVLKAFSSRFAVVPTADGGSKILWTAEFAADNESEGTELAGAVTGMYQGGLENIAEVLGSVQS</sequence>
<protein>
    <submittedName>
        <fullName evidence="1">SRPBCC family protein</fullName>
    </submittedName>
</protein>
<gene>
    <name evidence="1" type="ORF">R4315_21100</name>
</gene>
<organism evidence="1 2">
    <name type="scientific">Rhodococcus oxybenzonivorans</name>
    <dbReference type="NCBI Taxonomy" id="1990687"/>
    <lineage>
        <taxon>Bacteria</taxon>
        <taxon>Bacillati</taxon>
        <taxon>Actinomycetota</taxon>
        <taxon>Actinomycetes</taxon>
        <taxon>Mycobacteriales</taxon>
        <taxon>Nocardiaceae</taxon>
        <taxon>Rhodococcus</taxon>
    </lineage>
</organism>
<dbReference type="EMBL" id="JAWLUP010000068">
    <property type="protein sequence ID" value="MDV7267029.1"/>
    <property type="molecule type" value="Genomic_DNA"/>
</dbReference>
<dbReference type="PANTHER" id="PTHR39332:SF7">
    <property type="entry name" value="SRPBCC FAMILY PROTEIN"/>
    <property type="match status" value="1"/>
</dbReference>
<evidence type="ECO:0000313" key="1">
    <source>
        <dbReference type="EMBL" id="MDV7267029.1"/>
    </source>
</evidence>
<comment type="caution">
    <text evidence="1">The sequence shown here is derived from an EMBL/GenBank/DDBJ whole genome shotgun (WGS) entry which is preliminary data.</text>
</comment>
<dbReference type="InterPro" id="IPR023393">
    <property type="entry name" value="START-like_dom_sf"/>
</dbReference>
<accession>A0AAE4V3C3</accession>